<sequence length="327" mass="37316">MMTSASQQHVIAPSAPHGALSSATSPAQSPATSSIQTHLRCHCSSSVSHSVEWYSGIYLSIWRFWSKRKSAIQCYLLFKQPVGRDGEGGYFLYYADETFNNHMKIELASSADYKFLVNKTQFVGSCNGLLCFSGLENSYLWNPAVNRCIVIPNSGVSSSEHSVFGFGSVPRIDDYKLVRVWCNLKELAGQDYGARVPMLQVEMEITPPKFCDKGDNGLWHSFLGVFKESLSLFSSCHKRPPYDCFRWEIWVMNVDKRMVKHRQKTLTEKSFSSLFYLTNQKKPNRISQILLRNRNENSNKEEELRKAPKDAAQLYRSFQEKKKRGKG</sequence>
<dbReference type="PANTHER" id="PTHR31790">
    <property type="entry name" value="OS02G0783600 PROTEIN"/>
    <property type="match status" value="1"/>
</dbReference>
<dbReference type="AlphaFoldDB" id="A0AAV6JZY2"/>
<gene>
    <name evidence="1" type="ORF">RHGRI_018028</name>
</gene>
<comment type="caution">
    <text evidence="1">The sequence shown here is derived from an EMBL/GenBank/DDBJ whole genome shotgun (WGS) entry which is preliminary data.</text>
</comment>
<accession>A0AAV6JZY2</accession>
<reference evidence="1 2" key="1">
    <citation type="submission" date="2020-08" db="EMBL/GenBank/DDBJ databases">
        <title>Plant Genome Project.</title>
        <authorList>
            <person name="Zhang R.-G."/>
        </authorList>
    </citation>
    <scope>NUCLEOTIDE SEQUENCE [LARGE SCALE GENOMIC DNA]</scope>
    <source>
        <strain evidence="1">WSP0</strain>
        <tissue evidence="1">Leaf</tissue>
    </source>
</reference>
<dbReference type="PANTHER" id="PTHR31790:SF526">
    <property type="entry name" value="OS12G0618150 PROTEIN"/>
    <property type="match status" value="1"/>
</dbReference>
<dbReference type="Proteomes" id="UP000823749">
    <property type="component" value="Chromosome 6"/>
</dbReference>
<name>A0AAV6JZY2_9ERIC</name>
<organism evidence="1 2">
    <name type="scientific">Rhododendron griersonianum</name>
    <dbReference type="NCBI Taxonomy" id="479676"/>
    <lineage>
        <taxon>Eukaryota</taxon>
        <taxon>Viridiplantae</taxon>
        <taxon>Streptophyta</taxon>
        <taxon>Embryophyta</taxon>
        <taxon>Tracheophyta</taxon>
        <taxon>Spermatophyta</taxon>
        <taxon>Magnoliopsida</taxon>
        <taxon>eudicotyledons</taxon>
        <taxon>Gunneridae</taxon>
        <taxon>Pentapetalae</taxon>
        <taxon>asterids</taxon>
        <taxon>Ericales</taxon>
        <taxon>Ericaceae</taxon>
        <taxon>Ericoideae</taxon>
        <taxon>Rhodoreae</taxon>
        <taxon>Rhododendron</taxon>
    </lineage>
</organism>
<proteinExistence type="predicted"/>
<keyword evidence="2" id="KW-1185">Reference proteome</keyword>
<dbReference type="EMBL" id="JACTNZ010000006">
    <property type="protein sequence ID" value="KAG5545736.1"/>
    <property type="molecule type" value="Genomic_DNA"/>
</dbReference>
<protein>
    <submittedName>
        <fullName evidence="1">Uncharacterized protein</fullName>
    </submittedName>
</protein>
<evidence type="ECO:0000313" key="1">
    <source>
        <dbReference type="EMBL" id="KAG5545736.1"/>
    </source>
</evidence>
<evidence type="ECO:0000313" key="2">
    <source>
        <dbReference type="Proteomes" id="UP000823749"/>
    </source>
</evidence>
<dbReference type="InterPro" id="IPR052361">
    <property type="entry name" value="F-box_domain"/>
</dbReference>